<organism evidence="2 3">
    <name type="scientific">Clathrospora elynae</name>
    <dbReference type="NCBI Taxonomy" id="706981"/>
    <lineage>
        <taxon>Eukaryota</taxon>
        <taxon>Fungi</taxon>
        <taxon>Dikarya</taxon>
        <taxon>Ascomycota</taxon>
        <taxon>Pezizomycotina</taxon>
        <taxon>Dothideomycetes</taxon>
        <taxon>Pleosporomycetidae</taxon>
        <taxon>Pleosporales</taxon>
        <taxon>Diademaceae</taxon>
        <taxon>Clathrospora</taxon>
    </lineage>
</organism>
<reference evidence="2" key="1">
    <citation type="journal article" date="2020" name="Stud. Mycol.">
        <title>101 Dothideomycetes genomes: a test case for predicting lifestyles and emergence of pathogens.</title>
        <authorList>
            <person name="Haridas S."/>
            <person name="Albert R."/>
            <person name="Binder M."/>
            <person name="Bloem J."/>
            <person name="Labutti K."/>
            <person name="Salamov A."/>
            <person name="Andreopoulos B."/>
            <person name="Baker S."/>
            <person name="Barry K."/>
            <person name="Bills G."/>
            <person name="Bluhm B."/>
            <person name="Cannon C."/>
            <person name="Castanera R."/>
            <person name="Culley D."/>
            <person name="Daum C."/>
            <person name="Ezra D."/>
            <person name="Gonzalez J."/>
            <person name="Henrissat B."/>
            <person name="Kuo A."/>
            <person name="Liang C."/>
            <person name="Lipzen A."/>
            <person name="Lutzoni F."/>
            <person name="Magnuson J."/>
            <person name="Mondo S."/>
            <person name="Nolan M."/>
            <person name="Ohm R."/>
            <person name="Pangilinan J."/>
            <person name="Park H.-J."/>
            <person name="Ramirez L."/>
            <person name="Alfaro M."/>
            <person name="Sun H."/>
            <person name="Tritt A."/>
            <person name="Yoshinaga Y."/>
            <person name="Zwiers L.-H."/>
            <person name="Turgeon B."/>
            <person name="Goodwin S."/>
            <person name="Spatafora J."/>
            <person name="Crous P."/>
            <person name="Grigoriev I."/>
        </authorList>
    </citation>
    <scope>NUCLEOTIDE SEQUENCE</scope>
    <source>
        <strain evidence="2">CBS 161.51</strain>
    </source>
</reference>
<keyword evidence="3" id="KW-1185">Reference proteome</keyword>
<evidence type="ECO:0000313" key="3">
    <source>
        <dbReference type="Proteomes" id="UP000800038"/>
    </source>
</evidence>
<dbReference type="EMBL" id="ML976192">
    <property type="protein sequence ID" value="KAF1936373.1"/>
    <property type="molecule type" value="Genomic_DNA"/>
</dbReference>
<protein>
    <recommendedName>
        <fullName evidence="4">Pentacotripeptide-repeat region of PRORP domain-containing protein</fullName>
    </recommendedName>
</protein>
<dbReference type="InterPro" id="IPR011990">
    <property type="entry name" value="TPR-like_helical_dom_sf"/>
</dbReference>
<gene>
    <name evidence="2" type="ORF">EJ02DRAFT_506570</name>
</gene>
<keyword evidence="1" id="KW-0677">Repeat</keyword>
<dbReference type="Proteomes" id="UP000800038">
    <property type="component" value="Unassembled WGS sequence"/>
</dbReference>
<dbReference type="OrthoDB" id="185373at2759"/>
<dbReference type="AlphaFoldDB" id="A0A6A5S926"/>
<dbReference type="PANTHER" id="PTHR47942:SF63">
    <property type="entry name" value="PENTATRICOPEPTIDE REPEAT-CONTAINING PROTEIN"/>
    <property type="match status" value="1"/>
</dbReference>
<accession>A0A6A5S926</accession>
<dbReference type="Gene3D" id="1.25.40.10">
    <property type="entry name" value="Tetratricopeptide repeat domain"/>
    <property type="match status" value="2"/>
</dbReference>
<evidence type="ECO:0008006" key="4">
    <source>
        <dbReference type="Google" id="ProtNLM"/>
    </source>
</evidence>
<name>A0A6A5S926_9PLEO</name>
<sequence>MPSPLHSMRSDTLLADTPPGNPYIRQAMGPDPTQAYATADALRDAYYLGTTSDHSFVGQRHANKRWNRILHLASSTDGRDTRLRAPLWRAYVLAKASDPRLVDRLPDRAWDVLWNTQSIESSDNRNQRAHLEQLYRDMYNVGRTPTVGQRVKYLESVFLSGREEQALQEWEEDHNSGVDGVRQDYKPEHLEIGAKMHALAGNANRSRDIMEELLRLYPAWDSTVMMAVFRAHTSSEVTEHHDLATRIYTAMKERKGDSVSLEDYDAWLVGFLEAGHLTYAKQVFRDMVKEGHLATSGTTARVEALLKRLHMLYRLGTDISKMTSIALDAISVLPPGYHGHLFGDWMKSAVVQKAPEAAAQILDMMFQRGYTPETFHFNMLLKALIRTKENPNILKAENIGWRMIGEARKAHKRDLRPNSRAEIINKRSTSSRNLDTEAARNVPVANVTTFALMMQHHAKSMQWEHVDYLSRQLKEASVDPNATIMNVLMDNKCRQGAYSEAWTIYKSLTEPQEGSKGVFPNGASFRCLWKTLRLALGDHATRNDPDMPTPRELLKEMISWWGLARSRYDAERFRMGVAGADHGAITSLIMHCFSYTQDLAGSLIALHVLRRHFDIFPTDKAAQILQRQMAQYFHSRSNKRNTDRIARVYYILLQERLARMNLKEDEYPRLSDEEIGDVGLNLLSEFVRVVLKRSYPPEVVEAMVDAARYMDAFEVA</sequence>
<proteinExistence type="predicted"/>
<dbReference type="InterPro" id="IPR051222">
    <property type="entry name" value="PPR/CCM1_RNA-binding"/>
</dbReference>
<evidence type="ECO:0000313" key="2">
    <source>
        <dbReference type="EMBL" id="KAF1936373.1"/>
    </source>
</evidence>
<evidence type="ECO:0000256" key="1">
    <source>
        <dbReference type="ARBA" id="ARBA00022737"/>
    </source>
</evidence>
<dbReference type="PANTHER" id="PTHR47942">
    <property type="entry name" value="TETRATRICOPEPTIDE REPEAT (TPR)-LIKE SUPERFAMILY PROTEIN-RELATED"/>
    <property type="match status" value="1"/>
</dbReference>